<proteinExistence type="predicted"/>
<dbReference type="InterPro" id="IPR046646">
    <property type="entry name" value="DUF6758"/>
</dbReference>
<dbReference type="Pfam" id="PF20544">
    <property type="entry name" value="DUF6758"/>
    <property type="match status" value="1"/>
</dbReference>
<dbReference type="AlphaFoldDB" id="A0A941IH34"/>
<gene>
    <name evidence="1" type="ORF">KDK95_17365</name>
</gene>
<name>A0A941IH34_9ACTN</name>
<evidence type="ECO:0000313" key="1">
    <source>
        <dbReference type="EMBL" id="MBR7828090.1"/>
    </source>
</evidence>
<dbReference type="Proteomes" id="UP000676325">
    <property type="component" value="Unassembled WGS sequence"/>
</dbReference>
<accession>A0A941IH34</accession>
<dbReference type="RefSeq" id="WP_212519229.1">
    <property type="nucleotide sequence ID" value="NZ_JAGSOH010000048.1"/>
</dbReference>
<comment type="caution">
    <text evidence="1">The sequence shown here is derived from an EMBL/GenBank/DDBJ whole genome shotgun (WGS) entry which is preliminary data.</text>
</comment>
<dbReference type="EMBL" id="JAGSOH010000048">
    <property type="protein sequence ID" value="MBR7828090.1"/>
    <property type="molecule type" value="Genomic_DNA"/>
</dbReference>
<keyword evidence="2" id="KW-1185">Reference proteome</keyword>
<protein>
    <submittedName>
        <fullName evidence="1">Uncharacterized protein</fullName>
    </submittedName>
</protein>
<reference evidence="1" key="1">
    <citation type="submission" date="2021-04" db="EMBL/GenBank/DDBJ databases">
        <title>Genome based classification of Actinospica acidithermotolerans sp. nov., an actinobacterium isolated from an Indonesian hot spring.</title>
        <authorList>
            <person name="Kusuma A.B."/>
            <person name="Putra K.E."/>
            <person name="Nafisah S."/>
            <person name="Loh J."/>
            <person name="Nouioui I."/>
            <person name="Goodfellow M."/>
        </authorList>
    </citation>
    <scope>NUCLEOTIDE SEQUENCE</scope>
    <source>
        <strain evidence="1">MGRD01-02</strain>
    </source>
</reference>
<sequence>MKGEPSCPRCGNRVHAPGDATAHLPVVPDSLAGMVPDTVPEDLATLPAAALPFGGGAVDLWHCEVHGAVHPVQPVLAPEHEGLAAVIAHSQVPLWLPWPLPGQWRFSGLAYVGDRLDGARATVVAISGPSPFGGEGDLLLIAEEMGIGIGARFAGLPGPDPGPIFEDTAAHAKVFAAGRPTPMWAVPGTGDRAVFVGEARGMWLWLVLWPAIDGAMLYDDVVLTDLRDALAEIPHLPLGTLSPRFFG</sequence>
<evidence type="ECO:0000313" key="2">
    <source>
        <dbReference type="Proteomes" id="UP000676325"/>
    </source>
</evidence>
<organism evidence="1 2">
    <name type="scientific">Actinospica acidithermotolerans</name>
    <dbReference type="NCBI Taxonomy" id="2828514"/>
    <lineage>
        <taxon>Bacteria</taxon>
        <taxon>Bacillati</taxon>
        <taxon>Actinomycetota</taxon>
        <taxon>Actinomycetes</taxon>
        <taxon>Catenulisporales</taxon>
        <taxon>Actinospicaceae</taxon>
        <taxon>Actinospica</taxon>
    </lineage>
</organism>